<keyword evidence="3" id="KW-1185">Reference proteome</keyword>
<dbReference type="PANTHER" id="PTHR10773">
    <property type="entry name" value="DNA-DIRECTED RNA POLYMERASES I, II, AND III SUBUNIT RPABC2"/>
    <property type="match status" value="1"/>
</dbReference>
<sequence>MEKNSAKKMRDSPHSLPIYLKCGHKGGSFQGTLLQMKETIRFHSKFYGTKEKTFQDNFLLKYCKTVPIQRKRPKNSQHVAKTFQTRFYIMTNENRMLAVCKKAFMEVLGKTRRRIDTVTKNFYRTFFPAMENRGGDKKLEKYMLEKSGVMDFINKFRVIESHYCRGQSQRLYLDSSLNIKSMWKMYLKENKNFPVKESYIRKIFITQYILGFGSPRTDACSTCLQLTEKIKACRDNDMKANLIIQKRVHTLRSKAFYTLLKERDEGVETFSFDCQKKSQFYMYNFTVVRGTSKSNLNPSNITSFCWTENDYKKSSNEVAFCIYYILELANFGDDIRTIRLMYDGYEGQNKNTTLIYMRCYWFSRQDKIRQIEVIFLVRGHFFMSPDRVFGNIEKDIKKKKIILKPHEYLKMFSKYSTVHWIGELVEIYDWKNEKSITKKTKNIERMKPTKFPKHNAVVNLWTGKVISV</sequence>
<reference evidence="2" key="1">
    <citation type="submission" date="2022-01" db="EMBL/GenBank/DDBJ databases">
        <authorList>
            <person name="King R."/>
        </authorList>
    </citation>
    <scope>NUCLEOTIDE SEQUENCE</scope>
</reference>
<gene>
    <name evidence="2" type="ORF">DIABBA_LOCUS6998</name>
</gene>
<feature type="domain" description="DUF7869" evidence="1">
    <location>
        <begin position="302"/>
        <end position="451"/>
    </location>
</feature>
<dbReference type="OrthoDB" id="6783933at2759"/>
<accession>A0A9N9SZ32</accession>
<dbReference type="AlphaFoldDB" id="A0A9N9SZ32"/>
<dbReference type="Proteomes" id="UP001153709">
    <property type="component" value="Chromosome 4"/>
</dbReference>
<evidence type="ECO:0000313" key="2">
    <source>
        <dbReference type="EMBL" id="CAG9833610.1"/>
    </source>
</evidence>
<dbReference type="InterPro" id="IPR057191">
    <property type="entry name" value="DUF7869"/>
</dbReference>
<dbReference type="EMBL" id="OU898279">
    <property type="protein sequence ID" value="CAG9833610.1"/>
    <property type="molecule type" value="Genomic_DNA"/>
</dbReference>
<evidence type="ECO:0000313" key="3">
    <source>
        <dbReference type="Proteomes" id="UP001153709"/>
    </source>
</evidence>
<dbReference type="PANTHER" id="PTHR10773:SF19">
    <property type="match status" value="1"/>
</dbReference>
<evidence type="ECO:0000259" key="1">
    <source>
        <dbReference type="Pfam" id="PF25273"/>
    </source>
</evidence>
<dbReference type="Pfam" id="PF25273">
    <property type="entry name" value="DUF7869"/>
    <property type="match status" value="1"/>
</dbReference>
<name>A0A9N9SZ32_DIABA</name>
<protein>
    <recommendedName>
        <fullName evidence="1">DUF7869 domain-containing protein</fullName>
    </recommendedName>
</protein>
<organism evidence="2 3">
    <name type="scientific">Diabrotica balteata</name>
    <name type="common">Banded cucumber beetle</name>
    <dbReference type="NCBI Taxonomy" id="107213"/>
    <lineage>
        <taxon>Eukaryota</taxon>
        <taxon>Metazoa</taxon>
        <taxon>Ecdysozoa</taxon>
        <taxon>Arthropoda</taxon>
        <taxon>Hexapoda</taxon>
        <taxon>Insecta</taxon>
        <taxon>Pterygota</taxon>
        <taxon>Neoptera</taxon>
        <taxon>Endopterygota</taxon>
        <taxon>Coleoptera</taxon>
        <taxon>Polyphaga</taxon>
        <taxon>Cucujiformia</taxon>
        <taxon>Chrysomeloidea</taxon>
        <taxon>Chrysomelidae</taxon>
        <taxon>Galerucinae</taxon>
        <taxon>Diabroticina</taxon>
        <taxon>Diabroticites</taxon>
        <taxon>Diabrotica</taxon>
    </lineage>
</organism>
<proteinExistence type="predicted"/>